<sequence length="170" mass="18994">MEAEEQKGKNVTFIENWSLMHQHRGNNGGVWINEEAEKTGKKLTGEFIKTKQQLADSEGAPFEDVIVPIPVQLDILAKELGTMKGKTIRGVGYGLKKDTFCPSVTGSTSNPTNAQLMRYIVLLEERLVSLEGERQPCTHDVDEEGVKEGNMDEENDEDVENDEDEDLDVL</sequence>
<evidence type="ECO:0000313" key="3">
    <source>
        <dbReference type="Proteomes" id="UP000238479"/>
    </source>
</evidence>
<dbReference type="AlphaFoldDB" id="A0A2P6SN25"/>
<feature type="compositionally biased region" description="Acidic residues" evidence="1">
    <location>
        <begin position="151"/>
        <end position="170"/>
    </location>
</feature>
<gene>
    <name evidence="2" type="ORF">RchiOBHm_Chr1g0377301</name>
</gene>
<protein>
    <submittedName>
        <fullName evidence="2">Uncharacterized protein</fullName>
    </submittedName>
</protein>
<dbReference type="Proteomes" id="UP000238479">
    <property type="component" value="Chromosome 1"/>
</dbReference>
<accession>A0A2P6SN25</accession>
<evidence type="ECO:0000256" key="1">
    <source>
        <dbReference type="SAM" id="MobiDB-lite"/>
    </source>
</evidence>
<comment type="caution">
    <text evidence="2">The sequence shown here is derived from an EMBL/GenBank/DDBJ whole genome shotgun (WGS) entry which is preliminary data.</text>
</comment>
<dbReference type="EMBL" id="PDCK01000039">
    <property type="protein sequence ID" value="PRQ60088.1"/>
    <property type="molecule type" value="Genomic_DNA"/>
</dbReference>
<feature type="compositionally biased region" description="Basic and acidic residues" evidence="1">
    <location>
        <begin position="132"/>
        <end position="150"/>
    </location>
</feature>
<organism evidence="2 3">
    <name type="scientific">Rosa chinensis</name>
    <name type="common">China rose</name>
    <dbReference type="NCBI Taxonomy" id="74649"/>
    <lineage>
        <taxon>Eukaryota</taxon>
        <taxon>Viridiplantae</taxon>
        <taxon>Streptophyta</taxon>
        <taxon>Embryophyta</taxon>
        <taxon>Tracheophyta</taxon>
        <taxon>Spermatophyta</taxon>
        <taxon>Magnoliopsida</taxon>
        <taxon>eudicotyledons</taxon>
        <taxon>Gunneridae</taxon>
        <taxon>Pentapetalae</taxon>
        <taxon>rosids</taxon>
        <taxon>fabids</taxon>
        <taxon>Rosales</taxon>
        <taxon>Rosaceae</taxon>
        <taxon>Rosoideae</taxon>
        <taxon>Rosoideae incertae sedis</taxon>
        <taxon>Rosa</taxon>
    </lineage>
</organism>
<reference evidence="2 3" key="1">
    <citation type="journal article" date="2018" name="Nat. Genet.">
        <title>The Rosa genome provides new insights in the design of modern roses.</title>
        <authorList>
            <person name="Bendahmane M."/>
        </authorList>
    </citation>
    <scope>NUCLEOTIDE SEQUENCE [LARGE SCALE GENOMIC DNA]</scope>
    <source>
        <strain evidence="3">cv. Old Blush</strain>
    </source>
</reference>
<feature type="region of interest" description="Disordered" evidence="1">
    <location>
        <begin position="132"/>
        <end position="170"/>
    </location>
</feature>
<name>A0A2P6SN25_ROSCH</name>
<dbReference type="Gramene" id="PRQ60088">
    <property type="protein sequence ID" value="PRQ60088"/>
    <property type="gene ID" value="RchiOBHm_Chr1g0377301"/>
</dbReference>
<proteinExistence type="predicted"/>
<evidence type="ECO:0000313" key="2">
    <source>
        <dbReference type="EMBL" id="PRQ60088.1"/>
    </source>
</evidence>
<keyword evidence="3" id="KW-1185">Reference proteome</keyword>